<dbReference type="Gene3D" id="3.30.2290.10">
    <property type="entry name" value="PmbA/TldD superfamily"/>
    <property type="match status" value="1"/>
</dbReference>
<evidence type="ECO:0000259" key="5">
    <source>
        <dbReference type="Pfam" id="PF01523"/>
    </source>
</evidence>
<dbReference type="OrthoDB" id="9803213at2"/>
<name>A0A4Z0REM3_9FIRM</name>
<dbReference type="SUPFAM" id="SSF111283">
    <property type="entry name" value="Putative modulator of DNA gyrase, PmbA/TldD"/>
    <property type="match status" value="1"/>
</dbReference>
<dbReference type="GO" id="GO:0005829">
    <property type="term" value="C:cytosol"/>
    <property type="evidence" value="ECO:0007669"/>
    <property type="project" value="TreeGrafter"/>
</dbReference>
<dbReference type="EMBL" id="SPQQ01000001">
    <property type="protein sequence ID" value="TGE40026.1"/>
    <property type="molecule type" value="Genomic_DNA"/>
</dbReference>
<evidence type="ECO:0000256" key="2">
    <source>
        <dbReference type="ARBA" id="ARBA00022670"/>
    </source>
</evidence>
<evidence type="ECO:0000256" key="4">
    <source>
        <dbReference type="ARBA" id="ARBA00023049"/>
    </source>
</evidence>
<sequence>MEQKEIKALVLSVLAETREFDGYVIVRAQSRREWSMRLSNGQFERVSTGADSGFGVQAFTKDGASGFATSDVLAEGVGQKLVEKAIQLARRNEAIGTKLNRAIWDAPQVLAEEKNPAKKVFGEIPLVQLEEMVMTLHTRLRSVFPEGVWQTSYRQVEEVWCIGRTDGTNVSFVIPRAVLMHQGTVREQDKAQSTLVHRSGMDASVLFEELADHVLEGKALDRAEFARAVCGAPQLPSGHYPLIIDFGLAKGLAHEAFGHAVESDHMKESVLGEAGKLRKGLRVARPGVSIIDGPLPGDWAYQPYSANGLVRQTVTIVRDGVLEAGLGDIFSAEEAGMPVTGAGRAENYGHVPLPRMSNIRLLVDRMLPLNPVEHLMDEVKAVRETLLQHEELVEGEKNLLLLGYRGGQVNPKTGDFVFQCDGIIDVSDPKLPIYQPSIFSGKILSALEAIRGGLGEGCYDAIGTCGKGGQSVASSGGSHRYLLMDADQQVSLGGEHG</sequence>
<organism evidence="7 8">
    <name type="scientific">Desulfosporosinus fructosivorans</name>
    <dbReference type="NCBI Taxonomy" id="2018669"/>
    <lineage>
        <taxon>Bacteria</taxon>
        <taxon>Bacillati</taxon>
        <taxon>Bacillota</taxon>
        <taxon>Clostridia</taxon>
        <taxon>Eubacteriales</taxon>
        <taxon>Desulfitobacteriaceae</taxon>
        <taxon>Desulfosporosinus</taxon>
    </lineage>
</organism>
<keyword evidence="2" id="KW-0645">Protease</keyword>
<dbReference type="Pfam" id="PF19289">
    <property type="entry name" value="PmbA_TldD_3rd"/>
    <property type="match status" value="1"/>
</dbReference>
<dbReference type="GO" id="GO:0006508">
    <property type="term" value="P:proteolysis"/>
    <property type="evidence" value="ECO:0007669"/>
    <property type="project" value="UniProtKB-KW"/>
</dbReference>
<evidence type="ECO:0000313" key="8">
    <source>
        <dbReference type="Proteomes" id="UP000298460"/>
    </source>
</evidence>
<evidence type="ECO:0000256" key="3">
    <source>
        <dbReference type="ARBA" id="ARBA00022801"/>
    </source>
</evidence>
<dbReference type="InterPro" id="IPR045569">
    <property type="entry name" value="Metalloprtase-TldD/E_C"/>
</dbReference>
<dbReference type="Proteomes" id="UP000298460">
    <property type="component" value="Unassembled WGS sequence"/>
</dbReference>
<dbReference type="RefSeq" id="WP_135544960.1">
    <property type="nucleotide sequence ID" value="NZ_SPQQ01000001.1"/>
</dbReference>
<feature type="domain" description="Metalloprotease TldD/E C-terminal" evidence="6">
    <location>
        <begin position="237"/>
        <end position="448"/>
    </location>
</feature>
<reference evidence="7 8" key="1">
    <citation type="submission" date="2019-03" db="EMBL/GenBank/DDBJ databases">
        <title>Draft Genome Sequence of Desulfosporosinus fructosivorans Strain 63.6F, Isolated from Marine Sediment in the Baltic Sea.</title>
        <authorList>
            <person name="Hausmann B."/>
            <person name="Vandieken V."/>
            <person name="Pjevac P."/>
            <person name="Schreck K."/>
            <person name="Herbold C.W."/>
            <person name="Loy A."/>
        </authorList>
    </citation>
    <scope>NUCLEOTIDE SEQUENCE [LARGE SCALE GENOMIC DNA]</scope>
    <source>
        <strain evidence="7 8">63.6F</strain>
    </source>
</reference>
<dbReference type="InterPro" id="IPR036059">
    <property type="entry name" value="TldD/PmbA_sf"/>
</dbReference>
<proteinExistence type="inferred from homology"/>
<comment type="similarity">
    <text evidence="1">Belongs to the peptidase U62 family.</text>
</comment>
<keyword evidence="8" id="KW-1185">Reference proteome</keyword>
<evidence type="ECO:0000313" key="7">
    <source>
        <dbReference type="EMBL" id="TGE40026.1"/>
    </source>
</evidence>
<evidence type="ECO:0000256" key="1">
    <source>
        <dbReference type="ARBA" id="ARBA00005836"/>
    </source>
</evidence>
<comment type="caution">
    <text evidence="7">The sequence shown here is derived from an EMBL/GenBank/DDBJ whole genome shotgun (WGS) entry which is preliminary data.</text>
</comment>
<gene>
    <name evidence="7" type="ORF">E4K67_03345</name>
</gene>
<protein>
    <submittedName>
        <fullName evidence="7">TldD/PmbA family protein</fullName>
    </submittedName>
</protein>
<accession>A0A4Z0REM3</accession>
<keyword evidence="4" id="KW-0482">Metalloprotease</keyword>
<evidence type="ECO:0000259" key="6">
    <source>
        <dbReference type="Pfam" id="PF19289"/>
    </source>
</evidence>
<dbReference type="AlphaFoldDB" id="A0A4Z0REM3"/>
<dbReference type="GO" id="GO:0008237">
    <property type="term" value="F:metallopeptidase activity"/>
    <property type="evidence" value="ECO:0007669"/>
    <property type="project" value="UniProtKB-KW"/>
</dbReference>
<dbReference type="Pfam" id="PF01523">
    <property type="entry name" value="PmbA_TldD_1st"/>
    <property type="match status" value="1"/>
</dbReference>
<dbReference type="InterPro" id="IPR002510">
    <property type="entry name" value="Metalloprtase-TldD/E_N"/>
</dbReference>
<dbReference type="PANTHER" id="PTHR30624:SF10">
    <property type="entry name" value="CONSERVED PROTEIN"/>
    <property type="match status" value="1"/>
</dbReference>
<feature type="domain" description="Metalloprotease TldD/E N-terminal" evidence="5">
    <location>
        <begin position="26"/>
        <end position="89"/>
    </location>
</feature>
<keyword evidence="3" id="KW-0378">Hydrolase</keyword>
<dbReference type="InterPro" id="IPR051463">
    <property type="entry name" value="Peptidase_U62_metallo"/>
</dbReference>
<dbReference type="PANTHER" id="PTHR30624">
    <property type="entry name" value="UNCHARACTERIZED PROTEIN TLDD AND PMBA"/>
    <property type="match status" value="1"/>
</dbReference>
<dbReference type="InterPro" id="IPR035068">
    <property type="entry name" value="TldD/PmbA_N"/>
</dbReference>